<protein>
    <recommendedName>
        <fullName evidence="4">Prepilin-type N-terminal cleavage/methylation domain-containing protein</fullName>
    </recommendedName>
</protein>
<dbReference type="STRING" id="1517416.IDAT_08685"/>
<dbReference type="EMBL" id="JPIN01000008">
    <property type="protein sequence ID" value="KFZ28378.1"/>
    <property type="molecule type" value="Genomic_DNA"/>
</dbReference>
<dbReference type="RefSeq" id="WP_034732836.1">
    <property type="nucleotide sequence ID" value="NZ_JPIN01000008.1"/>
</dbReference>
<dbReference type="AlphaFoldDB" id="A0A094L1A4"/>
<dbReference type="Pfam" id="PF07963">
    <property type="entry name" value="N_methyl"/>
    <property type="match status" value="1"/>
</dbReference>
<organism evidence="2 3">
    <name type="scientific">Pseudidiomarina atlantica</name>
    <dbReference type="NCBI Taxonomy" id="1517416"/>
    <lineage>
        <taxon>Bacteria</taxon>
        <taxon>Pseudomonadati</taxon>
        <taxon>Pseudomonadota</taxon>
        <taxon>Gammaproteobacteria</taxon>
        <taxon>Alteromonadales</taxon>
        <taxon>Idiomarinaceae</taxon>
        <taxon>Pseudidiomarina</taxon>
    </lineage>
</organism>
<accession>A0A094L1A4</accession>
<gene>
    <name evidence="2" type="ORF">IDAT_08685</name>
</gene>
<dbReference type="NCBIfam" id="TIGR02532">
    <property type="entry name" value="IV_pilin_GFxxxE"/>
    <property type="match status" value="1"/>
</dbReference>
<dbReference type="OrthoDB" id="6241174at2"/>
<name>A0A094L1A4_9GAMM</name>
<evidence type="ECO:0000313" key="3">
    <source>
        <dbReference type="Proteomes" id="UP000053718"/>
    </source>
</evidence>
<keyword evidence="1" id="KW-0472">Membrane</keyword>
<dbReference type="PROSITE" id="PS00409">
    <property type="entry name" value="PROKAR_NTER_METHYL"/>
    <property type="match status" value="1"/>
</dbReference>
<evidence type="ECO:0000313" key="2">
    <source>
        <dbReference type="EMBL" id="KFZ28378.1"/>
    </source>
</evidence>
<keyword evidence="1" id="KW-0812">Transmembrane</keyword>
<proteinExistence type="predicted"/>
<dbReference type="eggNOG" id="ENOG50318SZ">
    <property type="taxonomic scope" value="Bacteria"/>
</dbReference>
<dbReference type="InterPro" id="IPR012902">
    <property type="entry name" value="N_methyl_site"/>
</dbReference>
<keyword evidence="3" id="KW-1185">Reference proteome</keyword>
<sequence>MSSIKPMPKTPAARIQQGLTLIESLIAALLLAILFLGLAYVLSRGIVSHRYTVVQSLALQEVRENLQQQGIYDICVDGETAAALTSLPNNVNVAVSCTTSDVTVDLPGLERTLETHELSLATAENSTTESLFGGNGSVLFAEN</sequence>
<evidence type="ECO:0008006" key="4">
    <source>
        <dbReference type="Google" id="ProtNLM"/>
    </source>
</evidence>
<reference evidence="2 3" key="1">
    <citation type="submission" date="2014-06" db="EMBL/GenBank/DDBJ databases">
        <title>Draft genome sequence of Idiomarina sp. MCCC 1A10513.</title>
        <authorList>
            <person name="Du J."/>
            <person name="Lai Q."/>
            <person name="Shao Z."/>
        </authorList>
    </citation>
    <scope>NUCLEOTIDE SEQUENCE [LARGE SCALE GENOMIC DNA]</scope>
    <source>
        <strain evidence="2 3">MCCC 1A10513</strain>
    </source>
</reference>
<keyword evidence="1" id="KW-1133">Transmembrane helix</keyword>
<evidence type="ECO:0000256" key="1">
    <source>
        <dbReference type="SAM" id="Phobius"/>
    </source>
</evidence>
<comment type="caution">
    <text evidence="2">The sequence shown here is derived from an EMBL/GenBank/DDBJ whole genome shotgun (WGS) entry which is preliminary data.</text>
</comment>
<feature type="transmembrane region" description="Helical" evidence="1">
    <location>
        <begin position="21"/>
        <end position="42"/>
    </location>
</feature>
<dbReference type="Proteomes" id="UP000053718">
    <property type="component" value="Unassembled WGS sequence"/>
</dbReference>